<dbReference type="Proteomes" id="UP001259832">
    <property type="component" value="Unassembled WGS sequence"/>
</dbReference>
<dbReference type="SUPFAM" id="SSF52540">
    <property type="entry name" value="P-loop containing nucleoside triphosphate hydrolases"/>
    <property type="match status" value="1"/>
</dbReference>
<dbReference type="EMBL" id="JASMQC010000002">
    <property type="protein sequence ID" value="KAK1947212.1"/>
    <property type="molecule type" value="Genomic_DNA"/>
</dbReference>
<keyword evidence="1 3" id="KW-0547">Nucleotide-binding</keyword>
<keyword evidence="8" id="KW-1185">Reference proteome</keyword>
<feature type="coiled-coil region" evidence="4">
    <location>
        <begin position="1501"/>
        <end position="1556"/>
    </location>
</feature>
<dbReference type="Pfam" id="PF00225">
    <property type="entry name" value="Kinesin"/>
    <property type="match status" value="1"/>
</dbReference>
<dbReference type="SMART" id="SM00129">
    <property type="entry name" value="KISc"/>
    <property type="match status" value="1"/>
</dbReference>
<dbReference type="InterPro" id="IPR036961">
    <property type="entry name" value="Kinesin_motor_dom_sf"/>
</dbReference>
<protein>
    <submittedName>
        <fullName evidence="7">Kinesin-related protein 1</fullName>
    </submittedName>
</protein>
<dbReference type="GO" id="GO:0003777">
    <property type="term" value="F:microtubule motor activity"/>
    <property type="evidence" value="ECO:0007669"/>
    <property type="project" value="InterPro"/>
</dbReference>
<evidence type="ECO:0000256" key="3">
    <source>
        <dbReference type="PROSITE-ProRule" id="PRU00283"/>
    </source>
</evidence>
<comment type="caution">
    <text evidence="7">The sequence shown here is derived from an EMBL/GenBank/DDBJ whole genome shotgun (WGS) entry which is preliminary data.</text>
</comment>
<dbReference type="InterPro" id="IPR001752">
    <property type="entry name" value="Kinesin_motor_dom"/>
</dbReference>
<evidence type="ECO:0000313" key="8">
    <source>
        <dbReference type="Proteomes" id="UP001259832"/>
    </source>
</evidence>
<keyword evidence="2 3" id="KW-0067">ATP-binding</keyword>
<evidence type="ECO:0000313" key="7">
    <source>
        <dbReference type="EMBL" id="KAK1947212.1"/>
    </source>
</evidence>
<dbReference type="InterPro" id="IPR027417">
    <property type="entry name" value="P-loop_NTPase"/>
</dbReference>
<evidence type="ECO:0000256" key="1">
    <source>
        <dbReference type="ARBA" id="ARBA00022741"/>
    </source>
</evidence>
<dbReference type="PANTHER" id="PTHR47117">
    <property type="entry name" value="STAR-RELATED LIPID TRANSFER PROTEIN 9"/>
    <property type="match status" value="1"/>
</dbReference>
<keyword evidence="3" id="KW-0505">Motor protein</keyword>
<feature type="binding site" evidence="3">
    <location>
        <begin position="436"/>
        <end position="443"/>
    </location>
    <ligand>
        <name>ATP</name>
        <dbReference type="ChEBI" id="CHEBI:30616"/>
    </ligand>
</feature>
<feature type="coiled-coil region" evidence="4">
    <location>
        <begin position="1274"/>
        <end position="1336"/>
    </location>
</feature>
<feature type="region of interest" description="Disordered" evidence="5">
    <location>
        <begin position="171"/>
        <end position="216"/>
    </location>
</feature>
<keyword evidence="4" id="KW-0175">Coiled coil</keyword>
<dbReference type="PROSITE" id="PS00411">
    <property type="entry name" value="KINESIN_MOTOR_1"/>
    <property type="match status" value="1"/>
</dbReference>
<feature type="compositionally biased region" description="Polar residues" evidence="5">
    <location>
        <begin position="171"/>
        <end position="180"/>
    </location>
</feature>
<name>A0AAD9LUA2_9STRA</name>
<organism evidence="7 8">
    <name type="scientific">Phytophthora citrophthora</name>
    <dbReference type="NCBI Taxonomy" id="4793"/>
    <lineage>
        <taxon>Eukaryota</taxon>
        <taxon>Sar</taxon>
        <taxon>Stramenopiles</taxon>
        <taxon>Oomycota</taxon>
        <taxon>Peronosporomycetes</taxon>
        <taxon>Peronosporales</taxon>
        <taxon>Peronosporaceae</taxon>
        <taxon>Phytophthora</taxon>
    </lineage>
</organism>
<comment type="similarity">
    <text evidence="3">Belongs to the TRAFAC class myosin-kinesin ATPase superfamily. Kinesin family.</text>
</comment>
<dbReference type="InterPro" id="IPR019821">
    <property type="entry name" value="Kinesin_motor_CS"/>
</dbReference>
<evidence type="ECO:0000256" key="4">
    <source>
        <dbReference type="SAM" id="Coils"/>
    </source>
</evidence>
<dbReference type="PROSITE" id="PS50067">
    <property type="entry name" value="KINESIN_MOTOR_2"/>
    <property type="match status" value="1"/>
</dbReference>
<feature type="coiled-coil region" evidence="4">
    <location>
        <begin position="1214"/>
        <end position="1241"/>
    </location>
</feature>
<proteinExistence type="inferred from homology"/>
<accession>A0AAD9LUA2</accession>
<sequence>MYRFTARAHLETKMNVKAAINGISTGVSGALLKEALANDHKLNMAASEMQPLLDELKNTPSRVIHKRLQDVSEMVAHLQAKWHQGTLDSSCCTTCVNVHCSRVLLLGISDRIAEEAAQAHVVPMPSLAVEASTAPSAEALGKGSTNAISTISGLPPGAAFYLTPRVEQVAETSRMASTGASTESRSSDDESTPTPSDREIPEKSGQVLGNQRGPSEAVHAKLQSRFGHDANCSSTPLAMNRCGGALRTRFFVNELNTAHSATSEDRDGDNQEDTELFLADDDSEDFNALAEETSSMISCESSSFVCSDQNTITAVRVRPMLPSERKNGYRIIVDVSANNTSLVTKIVNPTSLPSSTRKHTIARYTSNKSPLESTAATDLTFPAQFTQEFWFDYTYWSFGRSAAQQVATQATIYDELGVIALQTLLQGHNCSVFAYGQPGAGKTYTMMGNSGERALLAASVRCNTSDVGVPNPLSTSEKRGLIPRLCQGLFAEIDEGKRAGISSTVIMSYVEIYDERVYDLLSQATLKKSLKVREHPEDGAFVERAQCVRVTSSSQLMNIVEEGNRTRSVASCLPCRPHTVLTISLMQNASMGSGDDTPRKSKLCLVDLAGSERVDHSETSGFRLREAASVNRSLATLADVVGALAKRKVNRSSDQHQKTFAPYRNSVLTRLLKDCLGGRAKTIMIGAISPCCAHYEESISTLKIIERARSIYSTGRLQTDTSGDLTQRFLDEVNELTLDLCASDESSIPLALPNECCGAPECHNECPDCETCNLPEGDNNTPDHTPLKAQVKEITADKMEITLWDDDNLARQVKQKELAQNVHLLNLVAICRRWQTLRLYRALGQWRKFVSSERITMKAITEMIGNDVVDSEGSTLRALPALVRRKSGCPPLHTHTPTSEGHKTDRVQDVVAVVVATDAICCSVVQDFLFPGHPQPPEVLMQQSNTDEESLLEILASSSEFDRSEFRFTAHCEDTIEDEPLEELALPKGYASDEDKLNLDSEFDALDLRQEIEIESNGHLLSPELLHDERSVHSTLALCMDSIDMARRALGPGVHNLRATRGTGVEYDLLRYLDKKLIAMTQNFEDLLANLQWIPSRSTCEGLETVIGEFCLQIVARLCDQLPSVSSACIAGRLQLESQLERFGNCLRQQLLPEIARGLTGEEANENGIISLFSVATELLVMTERITLVWTLVGHQKRERLLQAQALEASTIRERKMAAKIAALEERNVELSAKLDVLLATNSTCRLNGSIQANTRMTHDKNLGAKQVTLEHQLTELENINLEQRSELERIKADLSFEQGARSKAESDAALLLTRASELERQVAHAEVRFRELEVGTTKIEEDLRSVNAALMSSQEEYVELSTLLSQVRAELSSASEKSCLENEIVLQAVTIDEQILLLKKAQIQRESAEMLAEDILMHCVLLVDSINTQISQITALESRISQDKQHSLEVESSLAASVQDRDELVLLLSQTEEALSSALNREKGLQSQLLGPISRESEDMNRVRGELHETTLELASLREELAELLDHSTLQSATIEALTLEHDKALRRIRDIESERDDVVLECQKERCVSKQREEKYLALAHGFAEEISKLERQQETEREQCMAIHEALQRQTSSFQKVQGQQHSIKMDHCSTIRHLKGRIDTLVAESRFLTAELAANAHELEKTRVTAKVHIQQIETQSKLSILNLEDQVSNLIKKLHECKQDLKSTVQNWI</sequence>
<dbReference type="GO" id="GO:0008017">
    <property type="term" value="F:microtubule binding"/>
    <property type="evidence" value="ECO:0007669"/>
    <property type="project" value="InterPro"/>
</dbReference>
<evidence type="ECO:0000259" key="6">
    <source>
        <dbReference type="PROSITE" id="PS50067"/>
    </source>
</evidence>
<evidence type="ECO:0000256" key="5">
    <source>
        <dbReference type="SAM" id="MobiDB-lite"/>
    </source>
</evidence>
<dbReference type="GO" id="GO:0007018">
    <property type="term" value="P:microtubule-based movement"/>
    <property type="evidence" value="ECO:0007669"/>
    <property type="project" value="InterPro"/>
</dbReference>
<dbReference type="PRINTS" id="PR00380">
    <property type="entry name" value="KINESINHEAVY"/>
</dbReference>
<evidence type="ECO:0000256" key="2">
    <source>
        <dbReference type="ARBA" id="ARBA00022840"/>
    </source>
</evidence>
<dbReference type="GO" id="GO:0005524">
    <property type="term" value="F:ATP binding"/>
    <property type="evidence" value="ECO:0007669"/>
    <property type="project" value="UniProtKB-UniRule"/>
</dbReference>
<reference evidence="7" key="1">
    <citation type="submission" date="2023-08" db="EMBL/GenBank/DDBJ databases">
        <title>Reference Genome Resource for the Citrus Pathogen Phytophthora citrophthora.</title>
        <authorList>
            <person name="Moller H."/>
            <person name="Coetzee B."/>
            <person name="Rose L.J."/>
            <person name="Van Niekerk J.M."/>
        </authorList>
    </citation>
    <scope>NUCLEOTIDE SEQUENCE</scope>
    <source>
        <strain evidence="7">STE-U-9442</strain>
    </source>
</reference>
<gene>
    <name evidence="7" type="ORF">P3T76_001222</name>
</gene>
<feature type="domain" description="Kinesin motor" evidence="6">
    <location>
        <begin position="310"/>
        <end position="711"/>
    </location>
</feature>
<dbReference type="Gene3D" id="3.40.850.10">
    <property type="entry name" value="Kinesin motor domain"/>
    <property type="match status" value="1"/>
</dbReference>